<dbReference type="Gene3D" id="3.30.559.10">
    <property type="entry name" value="Chloramphenicol acetyltransferase-like domain"/>
    <property type="match status" value="4"/>
</dbReference>
<reference evidence="7 8" key="1">
    <citation type="journal article" date="2019" name="Int. J. Syst. Evol. Microbiol.">
        <title>The Global Catalogue of Microorganisms (GCM) 10K type strain sequencing project: providing services to taxonomists for standard genome sequencing and annotation.</title>
        <authorList>
            <consortium name="The Broad Institute Genomics Platform"/>
            <consortium name="The Broad Institute Genome Sequencing Center for Infectious Disease"/>
            <person name="Wu L."/>
            <person name="Ma J."/>
        </authorList>
    </citation>
    <scope>NUCLEOTIDE SEQUENCE [LARGE SCALE GENOMIC DNA]</scope>
    <source>
        <strain evidence="7 8">JCM 10696</strain>
    </source>
</reference>
<dbReference type="SUPFAM" id="SSF47336">
    <property type="entry name" value="ACP-like"/>
    <property type="match status" value="3"/>
</dbReference>
<dbReference type="InterPro" id="IPR010071">
    <property type="entry name" value="AA_adenyl_dom"/>
</dbReference>
<dbReference type="Gene3D" id="3.30.559.30">
    <property type="entry name" value="Nonribosomal peptide synthetase, condensation domain"/>
    <property type="match status" value="4"/>
</dbReference>
<dbReference type="PANTHER" id="PTHR45527:SF1">
    <property type="entry name" value="FATTY ACID SYNTHASE"/>
    <property type="match status" value="1"/>
</dbReference>
<dbReference type="InterPro" id="IPR006162">
    <property type="entry name" value="Ppantetheine_attach_site"/>
</dbReference>
<dbReference type="InterPro" id="IPR009081">
    <property type="entry name" value="PP-bd_ACP"/>
</dbReference>
<evidence type="ECO:0000256" key="1">
    <source>
        <dbReference type="ARBA" id="ARBA00001957"/>
    </source>
</evidence>
<evidence type="ECO:0000256" key="5">
    <source>
        <dbReference type="ARBA" id="ARBA00023194"/>
    </source>
</evidence>
<dbReference type="NCBIfam" id="TIGR01720">
    <property type="entry name" value="NRPS-para261"/>
    <property type="match status" value="1"/>
</dbReference>
<dbReference type="PROSITE" id="PS00012">
    <property type="entry name" value="PHOSPHOPANTETHEINE"/>
    <property type="match status" value="3"/>
</dbReference>
<dbReference type="InterPro" id="IPR036736">
    <property type="entry name" value="ACP-like_sf"/>
</dbReference>
<dbReference type="PANTHER" id="PTHR45527">
    <property type="entry name" value="NONRIBOSOMAL PEPTIDE SYNTHETASE"/>
    <property type="match status" value="1"/>
</dbReference>
<dbReference type="InterPro" id="IPR010060">
    <property type="entry name" value="NRPS_synth"/>
</dbReference>
<keyword evidence="3" id="KW-0597">Phosphoprotein</keyword>
<evidence type="ECO:0000259" key="6">
    <source>
        <dbReference type="PROSITE" id="PS50075"/>
    </source>
</evidence>
<comment type="caution">
    <text evidence="7">The sequence shown here is derived from an EMBL/GenBank/DDBJ whole genome shotgun (WGS) entry which is preliminary data.</text>
</comment>
<dbReference type="SUPFAM" id="SSF52777">
    <property type="entry name" value="CoA-dependent acyltransferases"/>
    <property type="match status" value="8"/>
</dbReference>
<dbReference type="Gene3D" id="3.30.300.30">
    <property type="match status" value="3"/>
</dbReference>
<dbReference type="PROSITE" id="PS00455">
    <property type="entry name" value="AMP_BINDING"/>
    <property type="match status" value="2"/>
</dbReference>
<dbReference type="Gene3D" id="1.10.1200.10">
    <property type="entry name" value="ACP-like"/>
    <property type="match status" value="3"/>
</dbReference>
<dbReference type="Pfam" id="PF00550">
    <property type="entry name" value="PP-binding"/>
    <property type="match status" value="3"/>
</dbReference>
<dbReference type="SMART" id="SM00823">
    <property type="entry name" value="PKS_PP"/>
    <property type="match status" value="3"/>
</dbReference>
<organism evidence="7 8">
    <name type="scientific">Actinocorallia libanotica</name>
    <dbReference type="NCBI Taxonomy" id="46162"/>
    <lineage>
        <taxon>Bacteria</taxon>
        <taxon>Bacillati</taxon>
        <taxon>Actinomycetota</taxon>
        <taxon>Actinomycetes</taxon>
        <taxon>Streptosporangiales</taxon>
        <taxon>Thermomonosporaceae</taxon>
        <taxon>Actinocorallia</taxon>
    </lineage>
</organism>
<dbReference type="CDD" id="cd17643">
    <property type="entry name" value="A_NRPS_Cytc1-like"/>
    <property type="match status" value="1"/>
</dbReference>
<accession>A0ABN1QU96</accession>
<dbReference type="InterPro" id="IPR000873">
    <property type="entry name" value="AMP-dep_synth/lig_dom"/>
</dbReference>
<dbReference type="Pfam" id="PF00668">
    <property type="entry name" value="Condensation"/>
    <property type="match status" value="4"/>
</dbReference>
<feature type="domain" description="Carrier" evidence="6">
    <location>
        <begin position="923"/>
        <end position="998"/>
    </location>
</feature>
<dbReference type="InterPro" id="IPR001242">
    <property type="entry name" value="Condensation_dom"/>
</dbReference>
<proteinExistence type="predicted"/>
<dbReference type="InterPro" id="IPR025110">
    <property type="entry name" value="AMP-bd_C"/>
</dbReference>
<dbReference type="PROSITE" id="PS50075">
    <property type="entry name" value="CARRIER"/>
    <property type="match status" value="3"/>
</dbReference>
<dbReference type="InterPro" id="IPR020845">
    <property type="entry name" value="AMP-binding_CS"/>
</dbReference>
<sequence>MQDRFALSPAQFSIWAAQQLSPDLPMKIGLYADLTGPFDEELLCRVAGRTLREIEALQVRLTQEDGIPWQSTDHSRVGPVMRMDLGGAADPEDAALRWMWEDLLAPIDLTRDPLARLALLRLGPERAYFYVRSHHIALDGYGGQLILRQATEAYTALSRGEEPRFDLGSLAELLAGEHAYTGSERHARDRDYWVERFAELPEVRSLSGRSAPPSAGFHRQSGTLAGHLPEAARRLGTNVPGLVLAAAAAYTGRMTGADDVSLGLPVTARTTPAARRTPAMTSNVLPLRVGLDPSMSVAELVRLVTRDAGQLLRRQRYRYEELRRELQLTHDPRPLYGPVVNILRMDRKLSLPDARLDLKVLSLGPTQDLSINVYDGFEDELRIDFDGNTHLYAPEDLAVLRDGFLRCLEALAEADPGTPVARIGFGTEPPALDGGPAVPPVSLARLVEEQARRRPHAVAARLGEESLTYGELEAAANRLARFLLEKGAGPGRFVALALPRSLALVVSVVAVGKTGAAHVPLDPAYPADRLRYMLDDCRPALHLTASEHLDGLPAADWQRYEDAAAYDGAPVRHDPHPDEAAYVIYTSGSTGRPKGVVVPHRGLASLALSQAGFWEVQEDSRVLLLSSPGFDASVLELVMALWSGAALVIAPPGVQAGERLHALLSEVTHSIVIPSALATVDPEGLPRLHGLTVGGEAVSEELAAAWSEGRRLTNGYGPTETTVAATFGPLPHGRGTPIGGPVRGTRAYVLDSALRRVPDGVPGELYLAGAGLARGYLDRPGMTAERFVACPFEPGARMYRTGDLVSRRPDGVLDYIGRADAQVKVRGFRIEPGEIEAVLARHPRVTGAVVAVREDGGHKRLVAYVIGSDPDPAELRRHAAAVLPDYMVPAAVVTMDAYPRTPGGKLDLKALPAPEFTASSGRAPRTPQEEILAGIFAELLALPEVGVDDDFFALGGDSLIGTRLVSRARTALGVDLAVPDLFENPTVAGLAAVAARRDGSERPPLERRDHPGLSPVSYAQRRLWFLDRLEGPSATYNMPICLRLSGKVDAMAMEDALRAAAARHEALRTVFVQVDEEPCQRVLDDAPVLTVTDVAEADLVTVLTEEASRGFDLTRDLPIRAHLYRISPDEHVLLLVIHHIAGDGWSMAPLAHDVIAAYTGSSLSPLPVRYRDYAVWQRELFGDENDPESLISRQADYWQKTLAGLPDQLPLPLDHERPPVASYRGRPYTFTLDPRLHQDLQRLARSSQASLFMVLQAALSTLLTRLGAGNDIPLGSPIAGRTDEKLDGMVGVFVNTLVLRTDTSGDPSFQELLARVRDTDLAAYAHQDLPFERLVELLNPARSLSRHPLFQVMLTLQNNPPARVELDGLVVARQDIDPGVAKFDLEFQFEPTEEGGLAGRIDYATDLFTEATARRLAEWLRLVLEAVSADPSRTLESLGLPGASEVRDRVRRRVAEARDPRLVAYAVPAPGAVIDPVELLDFVRQHLPESMVPAALTVLESLPLTPNGKVDTKSLPKPDPSQLATTVYRAPRNERERILTEIFAELLGAERIGIDDDFFLFGGNSLLAMRVTTKARAALGVELPVRALFETPTVAGLSALLEDTAAVRPALLPAVRPAQIPLSYAQQRLWFLNKFEGPSATYNLPIALRLTGELDRDALQRALGDVVERHEALRTIYPDSGGVPRQQILDAAAARPLIQHAEATAATLPALLAQAAGHGFDISVEPPLRAHLFRLAPDRHIVLLVLHHVAGDGWSLAPLARDVVTAYAARAGGGEPGWRVLPVQYADYTLWQQELFGSEDDPGSLLSRQIAFWRDALAGLPEELALPADRPRPDEASFRGGTLRFTLDAAVQTRISELARETRASEFMVVQAAYAVLLARLSGSTDIPIGSPIAGRTDAALDDLIGMFVNMLVLRTDTSGDPTFRRLIGRVREGGLAAYAHQDLPFERLVEVVNPPRHLGRHPLFQNGLAFQNNPEAKLELPGFTAEVEPLHATVARFDLLVALTERFTPSGAPAGFDGELEYALDLYDPATAQEFATRFQRLLKGLLAAPDAPISTAPLLDDAERRTILETWGGTAEPVETFGRTTIPELFHAQAVRAPHAVAVTYEDKHLTYAELEACANQLAHLLIERGAGPEKFVAVALPRSPALIVALLGVLKTGAAYVPVDPDYPADRIAYMLADSEPVMTVDAAVMAAAINRPTTSPEVRIDPGNPAYVIYTSGSTGRPKGVIVPHENVIRLLQATDPWFSFGPDDVWTLFHSTAFDFSVWELWGSLLYGGRLVVVPYATSRSPEDFLELLSRERVTVLNQTPSAFYQLMAVDDGRDLALRYVVFGGEALELGRLRDWYAARRDAVLVNMYGITETTVHVSYIALDEEYCLTAPGSVIGTNIPDLRVYVLDERLQPVPPGVVGELYVAGAGLARGYLNRPGLSAERFVADPYGPSGSRMYRSGDLARWQHDGSLEYLGRADFQVKIRGFRIELGEIEAALAEHPRLSGVAVVAREQRLVAYVVPGAGESVDTADLRRFLGERLPVHMVPAVFHELDVLPLTANGKLDRNALPEPVAQVRDGGRKPRNEAEETFAALFAEVLGLAQVGVDDGFFDLGGDSIIAIQLVSRARQSGLLITPREVFQLQTVAELAEVARPAGEGDLVEAEPAGAGVGPVPITPIMAWLRERGGISDGFHQSVLLRVPPGLGTERLTHALQTVLDHHDMLRLRVEDGQPVVQAVGDVSASGLVHRVEGFDAESIMAEGKAAAARLNPETGSMARIVWFDAGADEQGRLLVVLHHLVVDGVSWRILLPDLVSAWASDAPLAPVPTSFRRWAQKLTAEAADPRRAEELDTWLDLVEGANPKLGSRALDPAVDTAATARHLSTSLPPEVTEPLLTAVPAAFHAQINDVLLTGLSLAVSHWRRRRGGRGTGVLLDLEGHGREEIVPGVDLSRTVGWFTTIHPIRLDPGAVDWQEVASGGPAAGQALKAVKERLRRVPDNGIGYGLLRHLNEEAAEELGDLPRAQLAFNYLGRIASSADDWSPAPEEPPSGEDPRMPMAHVLEINAVTRDHPGGSVLSFTWSWPDALLAEADVRDLAEALGTALAGLVAHARSEGAGGFTSSDLLVELDQQEIDALQAAWRKR</sequence>
<dbReference type="InterPro" id="IPR045851">
    <property type="entry name" value="AMP-bd_C_sf"/>
</dbReference>
<feature type="domain" description="Carrier" evidence="6">
    <location>
        <begin position="1530"/>
        <end position="1605"/>
    </location>
</feature>
<gene>
    <name evidence="7" type="ORF">GCM10009550_22780</name>
</gene>
<dbReference type="Proteomes" id="UP001500665">
    <property type="component" value="Unassembled WGS sequence"/>
</dbReference>
<dbReference type="Pfam" id="PF13193">
    <property type="entry name" value="AMP-binding_C"/>
    <property type="match status" value="2"/>
</dbReference>
<evidence type="ECO:0000256" key="2">
    <source>
        <dbReference type="ARBA" id="ARBA00022450"/>
    </source>
</evidence>
<evidence type="ECO:0000256" key="4">
    <source>
        <dbReference type="ARBA" id="ARBA00022737"/>
    </source>
</evidence>
<dbReference type="Pfam" id="PF00501">
    <property type="entry name" value="AMP-binding"/>
    <property type="match status" value="2"/>
</dbReference>
<evidence type="ECO:0000313" key="7">
    <source>
        <dbReference type="EMBL" id="GAA0947376.1"/>
    </source>
</evidence>
<evidence type="ECO:0000256" key="3">
    <source>
        <dbReference type="ARBA" id="ARBA00022553"/>
    </source>
</evidence>
<dbReference type="SUPFAM" id="SSF56801">
    <property type="entry name" value="Acetyl-CoA synthetase-like"/>
    <property type="match status" value="3"/>
</dbReference>
<name>A0ABN1QU96_9ACTN</name>
<dbReference type="RefSeq" id="WP_344239667.1">
    <property type="nucleotide sequence ID" value="NZ_BAAAHH010000007.1"/>
</dbReference>
<keyword evidence="5" id="KW-0045">Antibiotic biosynthesis</keyword>
<feature type="domain" description="Carrier" evidence="6">
    <location>
        <begin position="2571"/>
        <end position="2645"/>
    </location>
</feature>
<keyword evidence="8" id="KW-1185">Reference proteome</keyword>
<dbReference type="NCBIfam" id="TIGR01733">
    <property type="entry name" value="AA-adenyl-dom"/>
    <property type="match status" value="2"/>
</dbReference>
<dbReference type="EMBL" id="BAAAHH010000007">
    <property type="protein sequence ID" value="GAA0947376.1"/>
    <property type="molecule type" value="Genomic_DNA"/>
</dbReference>
<comment type="cofactor">
    <cofactor evidence="1">
        <name>pantetheine 4'-phosphate</name>
        <dbReference type="ChEBI" id="CHEBI:47942"/>
    </cofactor>
</comment>
<keyword evidence="2" id="KW-0596">Phosphopantetheine</keyword>
<dbReference type="InterPro" id="IPR023213">
    <property type="entry name" value="CAT-like_dom_sf"/>
</dbReference>
<dbReference type="InterPro" id="IPR042099">
    <property type="entry name" value="ANL_N_sf"/>
</dbReference>
<keyword evidence="4" id="KW-0677">Repeat</keyword>
<dbReference type="CDD" id="cd19540">
    <property type="entry name" value="LCL_NRPS-like"/>
    <property type="match status" value="2"/>
</dbReference>
<dbReference type="InterPro" id="IPR020806">
    <property type="entry name" value="PKS_PP-bd"/>
</dbReference>
<protein>
    <recommendedName>
        <fullName evidence="6">Carrier domain-containing protein</fullName>
    </recommendedName>
</protein>
<dbReference type="Gene3D" id="3.40.50.12780">
    <property type="entry name" value="N-terminal domain of ligase-like"/>
    <property type="match status" value="2"/>
</dbReference>
<evidence type="ECO:0000313" key="8">
    <source>
        <dbReference type="Proteomes" id="UP001500665"/>
    </source>
</evidence>